<dbReference type="AlphaFoldDB" id="A0A1D2VJV4"/>
<dbReference type="GeneID" id="30968113"/>
<dbReference type="InParanoid" id="A0A1D2VJV4"/>
<evidence type="ECO:0000313" key="2">
    <source>
        <dbReference type="Proteomes" id="UP000095038"/>
    </source>
</evidence>
<gene>
    <name evidence="1" type="ORF">ASCRUDRAFT_80242</name>
</gene>
<proteinExistence type="predicted"/>
<protein>
    <submittedName>
        <fullName evidence="1">Uncharacterized protein</fullName>
    </submittedName>
</protein>
<organism evidence="1 2">
    <name type="scientific">Ascoidea rubescens DSM 1968</name>
    <dbReference type="NCBI Taxonomy" id="1344418"/>
    <lineage>
        <taxon>Eukaryota</taxon>
        <taxon>Fungi</taxon>
        <taxon>Dikarya</taxon>
        <taxon>Ascomycota</taxon>
        <taxon>Saccharomycotina</taxon>
        <taxon>Saccharomycetes</taxon>
        <taxon>Ascoideaceae</taxon>
        <taxon>Ascoidea</taxon>
    </lineage>
</organism>
<evidence type="ECO:0000313" key="1">
    <source>
        <dbReference type="EMBL" id="ODV61879.1"/>
    </source>
</evidence>
<dbReference type="RefSeq" id="XP_020048186.1">
    <property type="nucleotide sequence ID" value="XM_020194477.1"/>
</dbReference>
<dbReference type="Proteomes" id="UP000095038">
    <property type="component" value="Unassembled WGS sequence"/>
</dbReference>
<keyword evidence="2" id="KW-1185">Reference proteome</keyword>
<sequence length="52" mass="5727">MAMEVNSKISCMNMTKQPAGAPGHFSSLLVNEKIVSTFSFLDADEKTEAQKY</sequence>
<name>A0A1D2VJV4_9ASCO</name>
<accession>A0A1D2VJV4</accession>
<reference evidence="2" key="1">
    <citation type="submission" date="2016-05" db="EMBL/GenBank/DDBJ databases">
        <title>Comparative genomics of biotechnologically important yeasts.</title>
        <authorList>
            <consortium name="DOE Joint Genome Institute"/>
            <person name="Riley R."/>
            <person name="Haridas S."/>
            <person name="Wolfe K.H."/>
            <person name="Lopes M.R."/>
            <person name="Hittinger C.T."/>
            <person name="Goker M."/>
            <person name="Salamov A."/>
            <person name="Wisecaver J."/>
            <person name="Long T.M."/>
            <person name="Aerts A.L."/>
            <person name="Barry K."/>
            <person name="Choi C."/>
            <person name="Clum A."/>
            <person name="Coughlan A.Y."/>
            <person name="Deshpande S."/>
            <person name="Douglass A.P."/>
            <person name="Hanson S.J."/>
            <person name="Klenk H.-P."/>
            <person name="Labutti K."/>
            <person name="Lapidus A."/>
            <person name="Lindquist E."/>
            <person name="Lipzen A."/>
            <person name="Meier-Kolthoff J.P."/>
            <person name="Ohm R.A."/>
            <person name="Otillar R.P."/>
            <person name="Pangilinan J."/>
            <person name="Peng Y."/>
            <person name="Rokas A."/>
            <person name="Rosa C.A."/>
            <person name="Scheuner C."/>
            <person name="Sibirny A.A."/>
            <person name="Slot J.C."/>
            <person name="Stielow J.B."/>
            <person name="Sun H."/>
            <person name="Kurtzman C.P."/>
            <person name="Blackwell M."/>
            <person name="Grigoriev I.V."/>
            <person name="Jeffries T.W."/>
        </authorList>
    </citation>
    <scope>NUCLEOTIDE SEQUENCE [LARGE SCALE GENOMIC DNA]</scope>
    <source>
        <strain evidence="2">DSM 1968</strain>
    </source>
</reference>
<dbReference type="EMBL" id="KV454478">
    <property type="protein sequence ID" value="ODV61879.1"/>
    <property type="molecule type" value="Genomic_DNA"/>
</dbReference>